<accession>S4VUJ8</accession>
<feature type="domain" description="DUF5865" evidence="1">
    <location>
        <begin position="3"/>
        <end position="113"/>
    </location>
</feature>
<dbReference type="Pfam" id="PF19183">
    <property type="entry name" value="DUF5865"/>
    <property type="match status" value="1"/>
</dbReference>
<evidence type="ECO:0000313" key="2">
    <source>
        <dbReference type="EMBL" id="AGO84229.1"/>
    </source>
</evidence>
<dbReference type="RefSeq" id="YP_008437299.1">
    <property type="nucleotide sequence ID" value="NC_022098.1"/>
</dbReference>
<proteinExistence type="predicted"/>
<organism evidence="2 3">
    <name type="scientific">Pandoravirus salinus</name>
    <dbReference type="NCBI Taxonomy" id="1349410"/>
    <lineage>
        <taxon>Viruses</taxon>
        <taxon>Pandoravirus</taxon>
    </lineage>
</organism>
<keyword evidence="3" id="KW-1185">Reference proteome</keyword>
<dbReference type="GeneID" id="16606016"/>
<evidence type="ECO:0000313" key="3">
    <source>
        <dbReference type="Proteomes" id="UP000204584"/>
    </source>
</evidence>
<dbReference type="KEGG" id="vg:16606016"/>
<protein>
    <recommendedName>
        <fullName evidence="1">DUF5865 domain-containing protein</fullName>
    </recommendedName>
</protein>
<dbReference type="Proteomes" id="UP000204584">
    <property type="component" value="Segment"/>
</dbReference>
<dbReference type="InterPro" id="IPR043844">
    <property type="entry name" value="DUF5865"/>
</dbReference>
<reference evidence="2 3" key="1">
    <citation type="journal article" date="2013" name="Science">
        <title>Pandoraviruses: amoeba viruses with genomes up to 2.5 Mb reaching that of parasitic eukaryotes.</title>
        <authorList>
            <person name="Philippe N."/>
            <person name="Legendre M."/>
            <person name="Doutre G."/>
            <person name="Coute Y."/>
            <person name="Poirot O."/>
            <person name="Lescot M."/>
            <person name="Arslan D."/>
            <person name="Seltzer V."/>
            <person name="Bertaux L."/>
            <person name="Bruley C."/>
            <person name="Garin J."/>
            <person name="Claverie J.M."/>
            <person name="Abergel C."/>
        </authorList>
    </citation>
    <scope>NUCLEOTIDE SEQUENCE [LARGE SCALE GENOMIC DNA]</scope>
</reference>
<name>S4VUJ8_9VIRU</name>
<evidence type="ECO:0000259" key="1">
    <source>
        <dbReference type="Pfam" id="PF19183"/>
    </source>
</evidence>
<sequence length="118" mass="12379">MQAAARRPLGEVATDLGRAFASGGLAAVDLFYVPAAKTGAAANLARYVGDGTLLTRAEFEHFHGRTITDAHIRTFYRPVAPCDVSQPTSPLARVLSSGCTNVADLCALLDDCDLSRAA</sequence>
<dbReference type="EMBL" id="KC977571">
    <property type="protein sequence ID" value="AGO84229.1"/>
    <property type="molecule type" value="Genomic_DNA"/>
</dbReference>
<gene>
    <name evidence="2" type="ORF">psal_cds_465</name>
</gene>